<feature type="binding site" evidence="10">
    <location>
        <position position="302"/>
    </location>
    <ligand>
        <name>Mn(2+)</name>
        <dbReference type="ChEBI" id="CHEBI:29035"/>
    </ligand>
</feature>
<dbReference type="PANTHER" id="PTHR47371">
    <property type="entry name" value="LIPOTEICHOIC ACID SYNTHASE"/>
    <property type="match status" value="1"/>
</dbReference>
<evidence type="ECO:0000256" key="1">
    <source>
        <dbReference type="ARBA" id="ARBA00004651"/>
    </source>
</evidence>
<dbReference type="PIRSF" id="PIRSF005091">
    <property type="entry name" value="Mmb_sulf_HI1246"/>
    <property type="match status" value="1"/>
</dbReference>
<comment type="subcellular location">
    <subcellularLocation>
        <location evidence="1">Cell membrane</location>
        <topology evidence="1">Multi-pass membrane protein</topology>
    </subcellularLocation>
</comment>
<keyword evidence="7 11" id="KW-0472">Membrane</keyword>
<evidence type="ECO:0000313" key="14">
    <source>
        <dbReference type="Proteomes" id="UP000070646"/>
    </source>
</evidence>
<evidence type="ECO:0000313" key="13">
    <source>
        <dbReference type="EMBL" id="KXA12121.1"/>
    </source>
</evidence>
<dbReference type="InterPro" id="IPR017850">
    <property type="entry name" value="Alkaline_phosphatase_core_sf"/>
</dbReference>
<evidence type="ECO:0000256" key="6">
    <source>
        <dbReference type="ARBA" id="ARBA00022989"/>
    </source>
</evidence>
<evidence type="ECO:0000256" key="9">
    <source>
        <dbReference type="PIRSR" id="PIRSR005091-2"/>
    </source>
</evidence>
<comment type="caution">
    <text evidence="13">The sequence shown here is derived from an EMBL/GenBank/DDBJ whole genome shotgun (WGS) entry which is preliminary data.</text>
</comment>
<dbReference type="CDD" id="cd16015">
    <property type="entry name" value="LTA_synthase"/>
    <property type="match status" value="1"/>
</dbReference>
<reference evidence="13 14" key="1">
    <citation type="submission" date="2016-01" db="EMBL/GenBank/DDBJ databases">
        <authorList>
            <person name="Oliw E.H."/>
        </authorList>
    </citation>
    <scope>NUCLEOTIDE SEQUENCE [LARGE SCALE GENOMIC DNA]</scope>
    <source>
        <strain evidence="13 14">MJR7757A</strain>
    </source>
</reference>
<dbReference type="InterPro" id="IPR012160">
    <property type="entry name" value="LtaS-like"/>
</dbReference>
<keyword evidence="9" id="KW-0479">Metal-binding</keyword>
<keyword evidence="4" id="KW-1003">Cell membrane</keyword>
<keyword evidence="9" id="KW-0464">Manganese</keyword>
<protein>
    <submittedName>
        <fullName evidence="13">Arylsulfatase</fullName>
    </submittedName>
</protein>
<comment type="pathway">
    <text evidence="2">Cell wall biogenesis; lipoteichoic acid biosynthesis.</text>
</comment>
<feature type="transmembrane region" description="Helical" evidence="11">
    <location>
        <begin position="196"/>
        <end position="213"/>
    </location>
</feature>
<evidence type="ECO:0000256" key="10">
    <source>
        <dbReference type="PIRSR" id="PIRSR005091-3"/>
    </source>
</evidence>
<feature type="transmembrane region" description="Helical" evidence="11">
    <location>
        <begin position="113"/>
        <end position="133"/>
    </location>
</feature>
<evidence type="ECO:0000256" key="7">
    <source>
        <dbReference type="ARBA" id="ARBA00023136"/>
    </source>
</evidence>
<feature type="domain" description="Sulfatase N-terminal" evidence="12">
    <location>
        <begin position="294"/>
        <end position="581"/>
    </location>
</feature>
<dbReference type="Gene3D" id="3.30.1120.170">
    <property type="match status" value="1"/>
</dbReference>
<dbReference type="EMBL" id="LRPU01000069">
    <property type="protein sequence ID" value="KXA12121.1"/>
    <property type="molecule type" value="Genomic_DNA"/>
</dbReference>
<dbReference type="AlphaFoldDB" id="A0A133N735"/>
<feature type="transmembrane region" description="Helical" evidence="11">
    <location>
        <begin position="87"/>
        <end position="106"/>
    </location>
</feature>
<feature type="binding site" evidence="10">
    <location>
        <position position="518"/>
    </location>
    <ligand>
        <name>Mn(2+)</name>
        <dbReference type="ChEBI" id="CHEBI:29035"/>
    </ligand>
</feature>
<evidence type="ECO:0000256" key="8">
    <source>
        <dbReference type="PIRSR" id="PIRSR005091-1"/>
    </source>
</evidence>
<sequence>MNILFYDIILTALNNKRRGVSMQEKVKLNNRLSKFKESLNKNALIRLGFYIFTLIAIVLKGALFLGFSLNQNLYTLNFGLGYRQASYFINYYIAFAAIFVSICFLFKNKGKFFSLIIVDLFITLITVMDIWYFRGFQTVPSVMLLKQTANLDNLGDSIFSMASPYDLLFFVDFIILIIAFIIFRKSFKNCKSNWKGTLIVLLVSICYIGYVPFNVNVLKRENVKNSYLFSNYDPTNTVEYFSPIGYHIFDIYNVYKNSKPYKMTADDEAKIKEYYDFKNENLPDNQFKGMFKGKNLIVIQVESLEDFVINKKVDGQEITPNINKLLNNSIYLPNIFEQVNEGTSSDSDLMVNTSMLPLRQGSTFFRNPATTYNSLPNILEKDGYSTIAIHSDKGSFWNYAQGLNGIGFDKFVDYYSFDRDENIGLGLSDGSYFRQIEPMIKELKQPFYAFTVTLTSHGPFDLPKEYRELKLSPELDDNVLGGYFQSVHYTDAKIGMFIESLKKDGLLDNTVIAIEGDHAGPHKYYNSKIESLSNPESWWLDNGNHTVPLIIYNPSIKTPVKDDVYGGQIDIMPTLLYLLGVDNNVYQNTALGRNLLNTKRSYAVLTDKTIKGELTDKEKEIVGNVLDLSDKMIRADYFKDKIPNDNSKNN</sequence>
<feature type="transmembrane region" description="Helical" evidence="11">
    <location>
        <begin position="43"/>
        <end position="67"/>
    </location>
</feature>
<dbReference type="Proteomes" id="UP000070646">
    <property type="component" value="Unassembled WGS sequence"/>
</dbReference>
<evidence type="ECO:0000256" key="3">
    <source>
        <dbReference type="ARBA" id="ARBA00009983"/>
    </source>
</evidence>
<accession>A0A133N735</accession>
<name>A0A133N735_CLOPF</name>
<evidence type="ECO:0000256" key="11">
    <source>
        <dbReference type="SAM" id="Phobius"/>
    </source>
</evidence>
<evidence type="ECO:0000256" key="5">
    <source>
        <dbReference type="ARBA" id="ARBA00022692"/>
    </source>
</evidence>
<dbReference type="GO" id="GO:0005886">
    <property type="term" value="C:plasma membrane"/>
    <property type="evidence" value="ECO:0007669"/>
    <property type="project" value="UniProtKB-SubCell"/>
</dbReference>
<dbReference type="Pfam" id="PF00884">
    <property type="entry name" value="Sulfatase"/>
    <property type="match status" value="1"/>
</dbReference>
<keyword evidence="5 11" id="KW-0812">Transmembrane</keyword>
<proteinExistence type="inferred from homology"/>
<dbReference type="InterPro" id="IPR050448">
    <property type="entry name" value="OpgB/LTA_synthase_biosynth"/>
</dbReference>
<feature type="binding site" evidence="10">
    <location>
        <position position="517"/>
    </location>
    <ligand>
        <name>Mn(2+)</name>
        <dbReference type="ChEBI" id="CHEBI:29035"/>
    </ligand>
</feature>
<dbReference type="Gene3D" id="3.40.720.10">
    <property type="entry name" value="Alkaline Phosphatase, subunit A"/>
    <property type="match status" value="1"/>
</dbReference>
<dbReference type="InterPro" id="IPR000917">
    <property type="entry name" value="Sulfatase_N"/>
</dbReference>
<dbReference type="GO" id="GO:0046872">
    <property type="term" value="F:metal ion binding"/>
    <property type="evidence" value="ECO:0007669"/>
    <property type="project" value="UniProtKB-KW"/>
</dbReference>
<feature type="transmembrane region" description="Helical" evidence="11">
    <location>
        <begin position="167"/>
        <end position="184"/>
    </location>
</feature>
<dbReference type="PATRIC" id="fig|1502.174.peg.1432"/>
<evidence type="ECO:0000256" key="4">
    <source>
        <dbReference type="ARBA" id="ARBA00022475"/>
    </source>
</evidence>
<comment type="similarity">
    <text evidence="3">Belongs to the LTA synthase family.</text>
</comment>
<dbReference type="SUPFAM" id="SSF53649">
    <property type="entry name" value="Alkaline phosphatase-like"/>
    <property type="match status" value="1"/>
</dbReference>
<dbReference type="PANTHER" id="PTHR47371:SF3">
    <property type="entry name" value="PHOSPHOGLYCEROL TRANSFERASE I"/>
    <property type="match status" value="1"/>
</dbReference>
<evidence type="ECO:0000259" key="12">
    <source>
        <dbReference type="Pfam" id="PF00884"/>
    </source>
</evidence>
<organism evidence="13 14">
    <name type="scientific">Clostridium perfringens</name>
    <dbReference type="NCBI Taxonomy" id="1502"/>
    <lineage>
        <taxon>Bacteria</taxon>
        <taxon>Bacillati</taxon>
        <taxon>Bacillota</taxon>
        <taxon>Clostridia</taxon>
        <taxon>Eubacteriales</taxon>
        <taxon>Clostridiaceae</taxon>
        <taxon>Clostridium</taxon>
    </lineage>
</organism>
<gene>
    <name evidence="13" type="ORF">HMPREF3222_01419</name>
</gene>
<feature type="active site" evidence="8">
    <location>
        <position position="344"/>
    </location>
</feature>
<evidence type="ECO:0000256" key="2">
    <source>
        <dbReference type="ARBA" id="ARBA00004936"/>
    </source>
</evidence>
<keyword evidence="6 11" id="KW-1133">Transmembrane helix</keyword>
<feature type="binding site" evidence="9">
    <location>
        <position position="457"/>
    </location>
    <ligand>
        <name>substrate</name>
    </ligand>
</feature>